<keyword evidence="7" id="KW-0245">EGF-like domain</keyword>
<evidence type="ECO:0000256" key="9">
    <source>
        <dbReference type="SAM" id="Phobius"/>
    </source>
</evidence>
<dbReference type="InterPro" id="IPR002870">
    <property type="entry name" value="Peptidase_M12B_N"/>
</dbReference>
<evidence type="ECO:0000256" key="3">
    <source>
        <dbReference type="ARBA" id="ARBA00022989"/>
    </source>
</evidence>
<keyword evidence="4 9" id="KW-0472">Membrane</keyword>
<evidence type="ECO:0000256" key="6">
    <source>
        <dbReference type="PROSITE-ProRule" id="PRU00068"/>
    </source>
</evidence>
<keyword evidence="8" id="KW-0862">Zinc</keyword>
<feature type="disulfide bond" evidence="6">
    <location>
        <begin position="467"/>
        <end position="487"/>
    </location>
</feature>
<evidence type="ECO:0000256" key="5">
    <source>
        <dbReference type="ARBA" id="ARBA00023157"/>
    </source>
</evidence>
<feature type="disulfide bond" evidence="7">
    <location>
        <begin position="663"/>
        <end position="672"/>
    </location>
</feature>
<dbReference type="AlphaFoldDB" id="A0A096NVV4"/>
<evidence type="ECO:0000256" key="10">
    <source>
        <dbReference type="SAM" id="SignalP"/>
    </source>
</evidence>
<comment type="caution">
    <text evidence="7">Lacks conserved residue(s) required for the propagation of feature annotation.</text>
</comment>
<dbReference type="InterPro" id="IPR034027">
    <property type="entry name" value="Reprolysin_adamalysin"/>
</dbReference>
<dbReference type="PRINTS" id="PR00289">
    <property type="entry name" value="DISINTEGRIN"/>
</dbReference>
<dbReference type="Pfam" id="PF00200">
    <property type="entry name" value="Disintegrin"/>
    <property type="match status" value="1"/>
</dbReference>
<feature type="binding site" evidence="8">
    <location>
        <position position="351"/>
    </location>
    <ligand>
        <name>Zn(2+)</name>
        <dbReference type="ChEBI" id="CHEBI:29105"/>
        <note>catalytic</note>
    </ligand>
</feature>
<feature type="domain" description="Peptidase M12B" evidence="13">
    <location>
        <begin position="206"/>
        <end position="393"/>
    </location>
</feature>
<dbReference type="Bgee" id="ENSPANG00000015189">
    <property type="expression patterns" value="Expressed in testis and 3 other cell types or tissues"/>
</dbReference>
<evidence type="ECO:0000259" key="13">
    <source>
        <dbReference type="PROSITE" id="PS50215"/>
    </source>
</evidence>
<dbReference type="PROSITE" id="PS50026">
    <property type="entry name" value="EGF_3"/>
    <property type="match status" value="1"/>
</dbReference>
<dbReference type="KEGG" id="panu:101026111"/>
<dbReference type="InterPro" id="IPR018358">
    <property type="entry name" value="Disintegrin_CS"/>
</dbReference>
<evidence type="ECO:0000259" key="11">
    <source>
        <dbReference type="PROSITE" id="PS50026"/>
    </source>
</evidence>
<dbReference type="PROSITE" id="PS50215">
    <property type="entry name" value="ADAM_MEPRO"/>
    <property type="match status" value="1"/>
</dbReference>
<comment type="subcellular location">
    <subcellularLocation>
        <location evidence="1">Membrane</location>
        <topology evidence="1">Single-pass type I membrane protein</topology>
    </subcellularLocation>
</comment>
<feature type="domain" description="EGF-like" evidence="11">
    <location>
        <begin position="640"/>
        <end position="673"/>
    </location>
</feature>
<dbReference type="Proteomes" id="UP000028761">
    <property type="component" value="Chromosome 7"/>
</dbReference>
<feature type="signal peptide" evidence="10">
    <location>
        <begin position="1"/>
        <end position="28"/>
    </location>
</feature>
<keyword evidence="5 7" id="KW-1015">Disulfide bond</keyword>
<evidence type="ECO:0000313" key="14">
    <source>
        <dbReference type="Ensembl" id="ENSPANP00000017179.3"/>
    </source>
</evidence>
<feature type="transmembrane region" description="Helical" evidence="9">
    <location>
        <begin position="704"/>
        <end position="724"/>
    </location>
</feature>
<keyword evidence="2 9" id="KW-0812">Transmembrane</keyword>
<dbReference type="GO" id="GO:0009897">
    <property type="term" value="C:external side of plasma membrane"/>
    <property type="evidence" value="ECO:0007669"/>
    <property type="project" value="TreeGrafter"/>
</dbReference>
<dbReference type="Gene3D" id="3.40.390.10">
    <property type="entry name" value="Collagenase (Catalytic Domain)"/>
    <property type="match status" value="1"/>
</dbReference>
<dbReference type="PROSITE" id="PS00427">
    <property type="entry name" value="DISINTEGRIN_1"/>
    <property type="match status" value="1"/>
</dbReference>
<dbReference type="CDD" id="cd04269">
    <property type="entry name" value="ZnMc_adamalysin_II_like"/>
    <property type="match status" value="1"/>
</dbReference>
<dbReference type="PROSITE" id="PS01186">
    <property type="entry name" value="EGF_2"/>
    <property type="match status" value="1"/>
</dbReference>
<dbReference type="InterPro" id="IPR000742">
    <property type="entry name" value="EGF"/>
</dbReference>
<dbReference type="InterPro" id="IPR036436">
    <property type="entry name" value="Disintegrin_dom_sf"/>
</dbReference>
<keyword evidence="10" id="KW-0732">Signal</keyword>
<evidence type="ECO:0000259" key="12">
    <source>
        <dbReference type="PROSITE" id="PS50214"/>
    </source>
</evidence>
<evidence type="ECO:0008006" key="16">
    <source>
        <dbReference type="Google" id="ProtNLM"/>
    </source>
</evidence>
<reference evidence="14 15" key="1">
    <citation type="submission" date="2012-03" db="EMBL/GenBank/DDBJ databases">
        <title>Whole Genome Assembly of Papio anubis.</title>
        <authorList>
            <person name="Liu Y.L."/>
            <person name="Abraham K.A."/>
            <person name="Akbar H.A."/>
            <person name="Ali S.A."/>
            <person name="Anosike U.A."/>
            <person name="Aqrawi P.A."/>
            <person name="Arias F.A."/>
            <person name="Attaway T.A."/>
            <person name="Awwad R.A."/>
            <person name="Babu C.B."/>
            <person name="Bandaranaike D.B."/>
            <person name="Battles P.B."/>
            <person name="Bell A.B."/>
            <person name="Beltran B.B."/>
            <person name="Berhane-Mersha D.B."/>
            <person name="Bess C.B."/>
            <person name="Bickham C.B."/>
            <person name="Bolden T.B."/>
            <person name="Carter K.C."/>
            <person name="Chau D.C."/>
            <person name="Chavez A.C."/>
            <person name="Clerc-Blankenburg K.C."/>
            <person name="Coyle M.C."/>
            <person name="Dao M.D."/>
            <person name="Davila M.L.D."/>
            <person name="Davy-Carroll L.D."/>
            <person name="Denson S.D."/>
            <person name="Dinh H.D."/>
            <person name="Fernandez S.F."/>
            <person name="Fernando P.F."/>
            <person name="Forbes L.F."/>
            <person name="Francis C.F."/>
            <person name="Francisco L.F."/>
            <person name="Fu Q.F."/>
            <person name="Garcia-Iii R.G."/>
            <person name="Garrett T.G."/>
            <person name="Gross S.G."/>
            <person name="Gubbala S.G."/>
            <person name="Hirani K.H."/>
            <person name="Hogues M.H."/>
            <person name="Hollins B.H."/>
            <person name="Jackson L.J."/>
            <person name="Javaid M.J."/>
            <person name="Jhangiani S.J."/>
            <person name="Johnson A.J."/>
            <person name="Johnson B.J."/>
            <person name="Jones J.J."/>
            <person name="Joshi V.J."/>
            <person name="Kalu J.K."/>
            <person name="Khan N.K."/>
            <person name="Korchina V.K."/>
            <person name="Kovar C.K."/>
            <person name="Lago L.L."/>
            <person name="Lara F.L."/>
            <person name="Le T.-K.L."/>
            <person name="Lee S.L."/>
            <person name="Legall-Iii F.L."/>
            <person name="Lemon S.L."/>
            <person name="Liu J.L."/>
            <person name="Liu Y.-S.L."/>
            <person name="Liyanage D.L."/>
            <person name="Lopez J.L."/>
            <person name="Lorensuhewa L.L."/>
            <person name="Mata R.M."/>
            <person name="Mathew T.M."/>
            <person name="Mercado C.M."/>
            <person name="Mercado I.M."/>
            <person name="Morales K.M."/>
            <person name="Morgan M.M."/>
            <person name="Munidasa M.M."/>
            <person name="Ngo D.N."/>
            <person name="Nguyen L.N."/>
            <person name="Nguyen T.N."/>
            <person name="Nguyen N.N."/>
            <person name="Obregon M.O."/>
            <person name="Okwuonu G.O."/>
            <person name="Ongeri F.O."/>
            <person name="Onwere C.O."/>
            <person name="Osifeso I.O."/>
            <person name="Parra A.P."/>
            <person name="Patil S.P."/>
            <person name="Perez A.P."/>
            <person name="Perez Y.P."/>
            <person name="Pham C.P."/>
            <person name="Pu L.-L.P."/>
            <person name="Puazo M.P."/>
            <person name="Quiroz J.Q."/>
            <person name="Rouhana J.R."/>
            <person name="Ruiz M.R."/>
            <person name="Ruiz S.-J.R."/>
            <person name="Saada N.S."/>
            <person name="Santibanez J.S."/>
            <person name="Scheel M.S."/>
            <person name="Schneider B.S."/>
            <person name="Simmons D.S."/>
            <person name="Sisson I.S."/>
            <person name="Tang L.-Y.T."/>
            <person name="Thornton R.T."/>
            <person name="Tisius J.T."/>
            <person name="Toledanes G.T."/>
            <person name="Trejos Z.T."/>
            <person name="Usmani K.U."/>
            <person name="Varghese R.V."/>
            <person name="Vattathil S.V."/>
            <person name="Vee V.V."/>
            <person name="Walker D.W."/>
            <person name="Weissenberger G.W."/>
            <person name="White C.W."/>
            <person name="Williams A.W."/>
            <person name="Woodworth J.W."/>
            <person name="Wright R.W."/>
            <person name="Zhu Y.Z."/>
            <person name="Han Y.H."/>
            <person name="Newsham I.N."/>
            <person name="Nazareth L.N."/>
            <person name="Worley K.W."/>
            <person name="Muzny D.M."/>
            <person name="Rogers J.R."/>
            <person name="Gibbs R.G."/>
        </authorList>
    </citation>
    <scope>NUCLEOTIDE SEQUENCE [LARGE SCALE GENOMIC DNA]</scope>
</reference>
<dbReference type="OMA" id="YCYLEGV"/>
<dbReference type="InterPro" id="IPR024079">
    <property type="entry name" value="MetalloPept_cat_dom_sf"/>
</dbReference>
<dbReference type="PANTHER" id="PTHR11905:SF167">
    <property type="entry name" value="A DISINTEGRIN AND METALLOPEPTIDASE DOMAIN 4-RELATED"/>
    <property type="match status" value="1"/>
</dbReference>
<dbReference type="PROSITE" id="PS50214">
    <property type="entry name" value="DISINTEGRIN_2"/>
    <property type="match status" value="1"/>
</dbReference>
<dbReference type="PANTHER" id="PTHR11905">
    <property type="entry name" value="ADAM A DISINTEGRIN AND METALLOPROTEASE DOMAIN"/>
    <property type="match status" value="1"/>
</dbReference>
<evidence type="ECO:0000256" key="2">
    <source>
        <dbReference type="ARBA" id="ARBA00022692"/>
    </source>
</evidence>
<dbReference type="FunFam" id="4.10.70.10:FF:000003">
    <property type="entry name" value="Disintegrin and metalloproteinase domain-containing protein 17"/>
    <property type="match status" value="1"/>
</dbReference>
<dbReference type="GO" id="GO:0004222">
    <property type="term" value="F:metalloendopeptidase activity"/>
    <property type="evidence" value="ECO:0007669"/>
    <property type="project" value="InterPro"/>
</dbReference>
<dbReference type="SUPFAM" id="SSF57552">
    <property type="entry name" value="Blood coagulation inhibitor (disintegrin)"/>
    <property type="match status" value="1"/>
</dbReference>
<dbReference type="GeneTree" id="ENSGT00940000161933"/>
<feature type="binding site" evidence="8">
    <location>
        <position position="345"/>
    </location>
    <ligand>
        <name>Zn(2+)</name>
        <dbReference type="ChEBI" id="CHEBI:29105"/>
        <note>catalytic</note>
    </ligand>
</feature>
<keyword evidence="15" id="KW-1185">Reference proteome</keyword>
<proteinExistence type="predicted"/>
<feature type="binding site" evidence="8">
    <location>
        <position position="341"/>
    </location>
    <ligand>
        <name>Zn(2+)</name>
        <dbReference type="ChEBI" id="CHEBI:29105"/>
        <note>catalytic</note>
    </ligand>
</feature>
<dbReference type="GO" id="GO:0006508">
    <property type="term" value="P:proteolysis"/>
    <property type="evidence" value="ECO:0007669"/>
    <property type="project" value="InterPro"/>
</dbReference>
<accession>A0A096NVV4</accession>
<dbReference type="SMART" id="SM00608">
    <property type="entry name" value="ACR"/>
    <property type="match status" value="1"/>
</dbReference>
<dbReference type="RefSeq" id="XP_031523893.1">
    <property type="nucleotide sequence ID" value="XM_031668033.1"/>
</dbReference>
<dbReference type="GeneID" id="101026111"/>
<evidence type="ECO:0000256" key="8">
    <source>
        <dbReference type="PROSITE-ProRule" id="PRU00276"/>
    </source>
</evidence>
<dbReference type="eggNOG" id="KOG3607">
    <property type="taxonomic scope" value="Eukaryota"/>
</dbReference>
<feature type="domain" description="Disintegrin" evidence="12">
    <location>
        <begin position="409"/>
        <end position="495"/>
    </location>
</feature>
<feature type="chain" id="PRO_5035231084" description="Disintegrin and metalloproteinase domain-containing protein 20-like" evidence="10">
    <location>
        <begin position="29"/>
        <end position="743"/>
    </location>
</feature>
<evidence type="ECO:0000313" key="15">
    <source>
        <dbReference type="Proteomes" id="UP000028761"/>
    </source>
</evidence>
<keyword evidence="8" id="KW-0479">Metal-binding</keyword>
<keyword evidence="3 9" id="KW-1133">Transmembrane helix</keyword>
<organism evidence="14 15">
    <name type="scientific">Papio anubis</name>
    <name type="common">Olive baboon</name>
    <dbReference type="NCBI Taxonomy" id="9555"/>
    <lineage>
        <taxon>Eukaryota</taxon>
        <taxon>Metazoa</taxon>
        <taxon>Chordata</taxon>
        <taxon>Craniata</taxon>
        <taxon>Vertebrata</taxon>
        <taxon>Euteleostomi</taxon>
        <taxon>Mammalia</taxon>
        <taxon>Eutheria</taxon>
        <taxon>Euarchontoglires</taxon>
        <taxon>Primates</taxon>
        <taxon>Haplorrhini</taxon>
        <taxon>Catarrhini</taxon>
        <taxon>Cercopithecidae</taxon>
        <taxon>Cercopithecinae</taxon>
        <taxon>Papio</taxon>
    </lineage>
</organism>
<dbReference type="InterPro" id="IPR006586">
    <property type="entry name" value="ADAM_Cys-rich"/>
</dbReference>
<dbReference type="Pfam" id="PF01562">
    <property type="entry name" value="Pep_M12B_propep"/>
    <property type="match status" value="1"/>
</dbReference>
<dbReference type="InterPro" id="IPR001762">
    <property type="entry name" value="Disintegrin_dom"/>
</dbReference>
<reference evidence="14" key="2">
    <citation type="submission" date="2025-08" db="UniProtKB">
        <authorList>
            <consortium name="Ensembl"/>
        </authorList>
    </citation>
    <scope>IDENTIFICATION</scope>
</reference>
<name>A0A096NVV4_PAPAN</name>
<evidence type="ECO:0000256" key="1">
    <source>
        <dbReference type="ARBA" id="ARBA00004479"/>
    </source>
</evidence>
<sequence>MGPAWVQDPLTGALWLPVLWALLSQVCCFHDPPGWRFTSSEIVIPRKVPHRRRGVEMPDQLSYSMRFQGRRHVIHMKLKKNMMPRHLPVFTDNDQGAMQENYPFVPRDCYYDCYLEGVPGSVATLDTCHGGLRGMLQVDDLTYEIKPLEASSKFEHVVSLLVSEERPGEASRCKTEGEERDQESEKVKLAETPRAGHVYLWRHHRKNLKIHYTVTNGLFQRNPNVSHIIENVVIINSIIHTIFKPVYLNVYVRVLCIWSAKDMVMFYKMPVEIAVGEFGLWKYYEWFSEIKHDTSVVFTAYQIENRDCYTTFDGICNPNWGAMFVYLIRYHLFRGACLTAHTLGHNLGLTHDSAGCYCFRRTNCLMAPVPDLNDMMSNCSYEQMQNRLNRWDPCLSDPNIPYTNFPYVADRCGDKIKNQREECDCGSLKDCANDRCCETSCILSLGSVCNTGLCCRECKYAAPGVVCRDLGGICDLPEYCDGKNEECPNDVYVQDGTPCSAVSVCVRGNCSDRDTQCQALFGYQVKDGSPACYQQLNRIGDRFGNCGVILQRGGSKPFPCEEDDVFCGMLHCSGVSKIPGGGEHTTFRSILVRDIKEEKCFGYEAHQGTDLPEMGLVVDGATCGPGSYCLEHNCTFYQDLHFECDLKTCNYKGVCNNEKHCHCVFGWQPPTCELRGTGGSIDSGPPPDKQYRIAGSILVNTNGVLLLIFARYILFLVSLLFGGFSQGIGFMEEKVLQTTEPEE</sequence>
<evidence type="ECO:0000256" key="7">
    <source>
        <dbReference type="PROSITE-ProRule" id="PRU00076"/>
    </source>
</evidence>
<dbReference type="Gene3D" id="4.10.70.10">
    <property type="entry name" value="Disintegrin domain"/>
    <property type="match status" value="1"/>
</dbReference>
<protein>
    <recommendedName>
        <fullName evidence="16">Disintegrin and metalloproteinase domain-containing protein 20-like</fullName>
    </recommendedName>
</protein>
<dbReference type="InterPro" id="IPR001590">
    <property type="entry name" value="Peptidase_M12B"/>
</dbReference>
<evidence type="ECO:0000256" key="4">
    <source>
        <dbReference type="ARBA" id="ARBA00023136"/>
    </source>
</evidence>
<dbReference type="Pfam" id="PF08516">
    <property type="entry name" value="ADAM_CR"/>
    <property type="match status" value="1"/>
</dbReference>
<dbReference type="GO" id="GO:0008584">
    <property type="term" value="P:male gonad development"/>
    <property type="evidence" value="ECO:0007669"/>
    <property type="project" value="TreeGrafter"/>
</dbReference>
<dbReference type="HOGENOM" id="CLU_012714_4_0_1"/>
<dbReference type="SUPFAM" id="SSF55486">
    <property type="entry name" value="Metalloproteases ('zincins'), catalytic domain"/>
    <property type="match status" value="1"/>
</dbReference>
<dbReference type="SMART" id="SM00050">
    <property type="entry name" value="DISIN"/>
    <property type="match status" value="1"/>
</dbReference>
<dbReference type="GO" id="GO:1990913">
    <property type="term" value="C:sperm head plasma membrane"/>
    <property type="evidence" value="ECO:0007669"/>
    <property type="project" value="TreeGrafter"/>
</dbReference>
<dbReference type="GO" id="GO:0046872">
    <property type="term" value="F:metal ion binding"/>
    <property type="evidence" value="ECO:0007669"/>
    <property type="project" value="UniProtKB-KW"/>
</dbReference>
<dbReference type="Pfam" id="PF01421">
    <property type="entry name" value="Reprolysin"/>
    <property type="match status" value="1"/>
</dbReference>
<reference evidence="14" key="3">
    <citation type="submission" date="2025-09" db="UniProtKB">
        <authorList>
            <consortium name="Ensembl"/>
        </authorList>
    </citation>
    <scope>IDENTIFICATION</scope>
</reference>
<dbReference type="Ensembl" id="ENSPANT00000025717.3">
    <property type="protein sequence ID" value="ENSPANP00000017179.3"/>
    <property type="gene ID" value="ENSPANG00000015189.3"/>
</dbReference>